<feature type="compositionally biased region" description="Low complexity" evidence="5">
    <location>
        <begin position="517"/>
        <end position="528"/>
    </location>
</feature>
<proteinExistence type="predicted"/>
<dbReference type="AlphaFoldDB" id="A0A9W7E0N5"/>
<evidence type="ECO:0000256" key="1">
    <source>
        <dbReference type="ARBA" id="ARBA00004141"/>
    </source>
</evidence>
<sequence length="693" mass="74997">MDFSRYQAWVGGAMLKGITESKDAGDAPPSAATKDLNKKKSFGARFKKGLKIATAATLTTTAIVITGGIAVPFIAAAGSTLITTLGVLTSSSLIISTTTFLSTLIVTIGGNAALVGVFLGVTGGQISSRKWKAAMKEEADVEIERWDVPRPICDLCKEKLSSKGLGFGETCGKCGHDPTYYLGLEPRDKKENASTTRSMTVDVCVSGWVSSSRSWYRPWGIMECAGEVGDAELEGCLRDFYRVCNENKLEEEDEEEGEEEDEMVCKDKGILWEERGEKESGGDKEDKGDEVIQKEDLGGDDDKEGMEKKKKKKNKFIPDLITAWSGRIPLLLTSIFTKYDVNPLNMTSHFLSGSPPSTKVVSMSVSEDGVDAIGALGFTDYPSVIKAVVPAGDVIMKDNCYSWYNSRPGNVQLTVKWEPAVVEKISYNFLTSEAVAMVAEASLKEGLKHTVAASLMTAAAVPIMLARWVNGIDDDWGLACTRADRVGVLLARSWCENGVEDEVDKVEEDAKKKGLESNEPPSSESAPAARSCGLNLNLIGYSFGGRVIFSALCELSRLQSIYLASKFSPDSSANVVSNPDGTEVTLYREPGSIVGSVVMMGVPLHVDRAKWREVRKAVVGSRMVNCYSHRDIVVRLLFQYKRKLGAIGAGGSVAGSCEIGVDGVEDLDVGDLIKTHDQYEQNVNGILRMVGEY</sequence>
<keyword evidence="3 6" id="KW-1133">Transmembrane helix</keyword>
<gene>
    <name evidence="7" type="ORF">TrRE_jg13293</name>
</gene>
<keyword evidence="2 6" id="KW-0812">Transmembrane</keyword>
<feature type="transmembrane region" description="Helical" evidence="6">
    <location>
        <begin position="100"/>
        <end position="122"/>
    </location>
</feature>
<dbReference type="InterPro" id="IPR007941">
    <property type="entry name" value="DUF726"/>
</dbReference>
<dbReference type="Pfam" id="PF05277">
    <property type="entry name" value="DUF726"/>
    <property type="match status" value="3"/>
</dbReference>
<reference evidence="7" key="1">
    <citation type="submission" date="2022-07" db="EMBL/GenBank/DDBJ databases">
        <title>Genome analysis of Parmales, a sister group of diatoms, reveals the evolutionary specialization of diatoms from phago-mixotrophs to photoautotrophs.</title>
        <authorList>
            <person name="Ban H."/>
            <person name="Sato S."/>
            <person name="Yoshikawa S."/>
            <person name="Kazumasa Y."/>
            <person name="Nakamura Y."/>
            <person name="Ichinomiya M."/>
            <person name="Saitoh K."/>
            <person name="Sato N."/>
            <person name="Blanc-Mathieu R."/>
            <person name="Endo H."/>
            <person name="Kuwata A."/>
            <person name="Ogata H."/>
        </authorList>
    </citation>
    <scope>NUCLEOTIDE SEQUENCE</scope>
</reference>
<evidence type="ECO:0000256" key="5">
    <source>
        <dbReference type="SAM" id="MobiDB-lite"/>
    </source>
</evidence>
<evidence type="ECO:0000256" key="4">
    <source>
        <dbReference type="ARBA" id="ARBA00023136"/>
    </source>
</evidence>
<keyword evidence="8" id="KW-1185">Reference proteome</keyword>
<evidence type="ECO:0000256" key="2">
    <source>
        <dbReference type="ARBA" id="ARBA00022692"/>
    </source>
</evidence>
<evidence type="ECO:0000313" key="8">
    <source>
        <dbReference type="Proteomes" id="UP001165082"/>
    </source>
</evidence>
<feature type="compositionally biased region" description="Basic and acidic residues" evidence="5">
    <location>
        <begin position="275"/>
        <end position="297"/>
    </location>
</feature>
<dbReference type="PANTHER" id="PTHR17920">
    <property type="entry name" value="TRANSMEMBRANE AND COILED-COIL DOMAIN-CONTAINING PROTEIN 4 TMCO4"/>
    <property type="match status" value="1"/>
</dbReference>
<accession>A0A9W7E0N5</accession>
<dbReference type="Proteomes" id="UP001165082">
    <property type="component" value="Unassembled WGS sequence"/>
</dbReference>
<dbReference type="EMBL" id="BRXZ01001089">
    <property type="protein sequence ID" value="GMH61982.1"/>
    <property type="molecule type" value="Genomic_DNA"/>
</dbReference>
<comment type="subcellular location">
    <subcellularLocation>
        <location evidence="1">Membrane</location>
        <topology evidence="1">Multi-pass membrane protein</topology>
    </subcellularLocation>
</comment>
<dbReference type="PANTHER" id="PTHR17920:SF3">
    <property type="entry name" value="TRANSMEMBRANE AND COILED-COIL DOMAIN-CONTAINING PROTEIN 4"/>
    <property type="match status" value="1"/>
</dbReference>
<evidence type="ECO:0000256" key="6">
    <source>
        <dbReference type="SAM" id="Phobius"/>
    </source>
</evidence>
<organism evidence="7 8">
    <name type="scientific">Triparma retinervis</name>
    <dbReference type="NCBI Taxonomy" id="2557542"/>
    <lineage>
        <taxon>Eukaryota</taxon>
        <taxon>Sar</taxon>
        <taxon>Stramenopiles</taxon>
        <taxon>Ochrophyta</taxon>
        <taxon>Bolidophyceae</taxon>
        <taxon>Parmales</taxon>
        <taxon>Triparmaceae</taxon>
        <taxon>Triparma</taxon>
    </lineage>
</organism>
<keyword evidence="4 6" id="KW-0472">Membrane</keyword>
<dbReference type="OrthoDB" id="277931at2759"/>
<protein>
    <submittedName>
        <fullName evidence="7">Uncharacterized protein</fullName>
    </submittedName>
</protein>
<name>A0A9W7E0N5_9STRA</name>
<feature type="region of interest" description="Disordered" evidence="5">
    <location>
        <begin position="275"/>
        <end position="310"/>
    </location>
</feature>
<feature type="region of interest" description="Disordered" evidence="5">
    <location>
        <begin position="505"/>
        <end position="528"/>
    </location>
</feature>
<evidence type="ECO:0000313" key="7">
    <source>
        <dbReference type="EMBL" id="GMH61982.1"/>
    </source>
</evidence>
<evidence type="ECO:0000256" key="3">
    <source>
        <dbReference type="ARBA" id="ARBA00022989"/>
    </source>
</evidence>
<dbReference type="GO" id="GO:0016020">
    <property type="term" value="C:membrane"/>
    <property type="evidence" value="ECO:0007669"/>
    <property type="project" value="UniProtKB-SubCell"/>
</dbReference>
<comment type="caution">
    <text evidence="7">The sequence shown here is derived from an EMBL/GenBank/DDBJ whole genome shotgun (WGS) entry which is preliminary data.</text>
</comment>
<feature type="transmembrane region" description="Helical" evidence="6">
    <location>
        <begin position="55"/>
        <end position="88"/>
    </location>
</feature>